<name>A0A1J0R463_9TRYP</name>
<keyword evidence="5" id="KW-0472">Membrane</keyword>
<feature type="signal peptide" evidence="9">
    <location>
        <begin position="1"/>
        <end position="21"/>
    </location>
</feature>
<feature type="chain" id="PRO_5013153562" evidence="9">
    <location>
        <begin position="22"/>
        <end position="491"/>
    </location>
</feature>
<keyword evidence="9" id="KW-0732">Signal</keyword>
<feature type="compositionally biased region" description="Basic and acidic residues" evidence="8">
    <location>
        <begin position="446"/>
        <end position="466"/>
    </location>
</feature>
<reference evidence="10" key="1">
    <citation type="submission" date="2016-08" db="EMBL/GenBank/DDBJ databases">
        <title>VSG repertoire of Trypanosoma brucei EATRO 1125.</title>
        <authorList>
            <person name="Cross G.A."/>
        </authorList>
    </citation>
    <scope>NUCLEOTIDE SEQUENCE</scope>
    <source>
        <strain evidence="10">EATRO 1125</strain>
    </source>
</reference>
<dbReference type="VEuPathDB" id="TriTrypDB:Tb427_000494400"/>
<dbReference type="AlphaFoldDB" id="A0A1J0R463"/>
<dbReference type="InterPro" id="IPR027446">
    <property type="entry name" value="VSG_C_dom_sf"/>
</dbReference>
<dbReference type="VEuPathDB" id="TriTrypDB:Tb11.v5.0709"/>
<dbReference type="GO" id="GO:0098552">
    <property type="term" value="C:side of membrane"/>
    <property type="evidence" value="ECO:0007669"/>
    <property type="project" value="UniProtKB-KW"/>
</dbReference>
<evidence type="ECO:0000256" key="3">
    <source>
        <dbReference type="ARBA" id="ARBA00022475"/>
    </source>
</evidence>
<evidence type="ECO:0000256" key="1">
    <source>
        <dbReference type="ARBA" id="ARBA00002523"/>
    </source>
</evidence>
<organism evidence="10">
    <name type="scientific">Trypanosoma brucei</name>
    <dbReference type="NCBI Taxonomy" id="5691"/>
    <lineage>
        <taxon>Eukaryota</taxon>
        <taxon>Discoba</taxon>
        <taxon>Euglenozoa</taxon>
        <taxon>Kinetoplastea</taxon>
        <taxon>Metakinetoplastina</taxon>
        <taxon>Trypanosomatida</taxon>
        <taxon>Trypanosomatidae</taxon>
        <taxon>Trypanosoma</taxon>
    </lineage>
</organism>
<protein>
    <submittedName>
        <fullName evidence="10">Variant surface glycoprotein 1125.75</fullName>
    </submittedName>
</protein>
<feature type="region of interest" description="Disordered" evidence="8">
    <location>
        <begin position="244"/>
        <end position="279"/>
    </location>
</feature>
<comment type="subcellular location">
    <subcellularLocation>
        <location evidence="2">Cell membrane</location>
        <topology evidence="2">Lipid-anchor</topology>
        <topology evidence="2">GPI-anchor</topology>
    </subcellularLocation>
</comment>
<proteinExistence type="predicted"/>
<evidence type="ECO:0000256" key="5">
    <source>
        <dbReference type="ARBA" id="ARBA00023136"/>
    </source>
</evidence>
<keyword evidence="7" id="KW-0449">Lipoprotein</keyword>
<dbReference type="GO" id="GO:0005886">
    <property type="term" value="C:plasma membrane"/>
    <property type="evidence" value="ECO:0007669"/>
    <property type="project" value="UniProtKB-SubCell"/>
</dbReference>
<keyword evidence="6" id="KW-0325">Glycoprotein</keyword>
<dbReference type="SUPFAM" id="SSF118251">
    <property type="entry name" value="Variant surface glycoprotein MITAT 1.2, VSG 221, C-terminal domain"/>
    <property type="match status" value="1"/>
</dbReference>
<feature type="region of interest" description="Disordered" evidence="8">
    <location>
        <begin position="446"/>
        <end position="473"/>
    </location>
</feature>
<accession>A0A1J0R463</accession>
<keyword evidence="4" id="KW-0336">GPI-anchor</keyword>
<evidence type="ECO:0000256" key="4">
    <source>
        <dbReference type="ARBA" id="ARBA00022622"/>
    </source>
</evidence>
<dbReference type="EMBL" id="KX698660">
    <property type="protein sequence ID" value="APD72616.1"/>
    <property type="molecule type" value="Genomic_DNA"/>
</dbReference>
<dbReference type="SUPFAM" id="SSF58087">
    <property type="entry name" value="Variant surface glycoprotein (N-terminal domain)"/>
    <property type="match status" value="1"/>
</dbReference>
<evidence type="ECO:0000256" key="7">
    <source>
        <dbReference type="ARBA" id="ARBA00023288"/>
    </source>
</evidence>
<evidence type="ECO:0000256" key="9">
    <source>
        <dbReference type="SAM" id="SignalP"/>
    </source>
</evidence>
<dbReference type="VEuPathDB" id="TriTrypDB:Tb1125.3.490"/>
<comment type="function">
    <text evidence="1">VSG forms a coat on the surface of the parasite. The trypanosome evades the immune response of the host by expressing a series of antigenically distinct VSGs from an estimated 1000 VSG genes.</text>
</comment>
<evidence type="ECO:0000256" key="2">
    <source>
        <dbReference type="ARBA" id="ARBA00004609"/>
    </source>
</evidence>
<evidence type="ECO:0000313" key="10">
    <source>
        <dbReference type="EMBL" id="APD72616.1"/>
    </source>
</evidence>
<keyword evidence="3" id="KW-1003">Cell membrane</keyword>
<sequence>MITTIARLTLAFMLAPTLTTATPDKTNTIAFESDNWCTEKKFLSNTITAIRSVVLAAFRSEVENRKQLCAWKLAAAGSDNVKEQKAYELLSAVGHKAAMQSMDKTLETSAAADKATAVLGARIGYLERVQGVVMAHPAEITKSETRSGSADSAPCQIKIKPAKTTVGGCKHTAEKAATAEQLQEMLKTATHVKLFDELGAEKHLEEGILNFNLGASATWADANEGGGQVCKTNSVGQTSFKLQAGKGPAAKVRTPAAKNHKLDDPSNKDATAAEGEYPATETAGKQIAKVLHDLQVALNKPELDLTTLTIEALKRDSQIAELARNLLSDNPGIDQITVESKGETLSKLLSRYFGEDGAAYNKRFLKELRSSELTVKLGDKAEAKPISFLCQPENFAKAVTYLQGQSLKKQAEKSIVTISKTSEPICNHKKKDECSKDDKCKWEGTEDKGTCKPKDEKEGVKLENDGKTTNTTGSNSFLIKASPLWLAFLLL</sequence>
<evidence type="ECO:0000256" key="8">
    <source>
        <dbReference type="SAM" id="MobiDB-lite"/>
    </source>
</evidence>
<evidence type="ECO:0000256" key="6">
    <source>
        <dbReference type="ARBA" id="ARBA00023180"/>
    </source>
</evidence>